<evidence type="ECO:0000313" key="2">
    <source>
        <dbReference type="EMBL" id="AMQ83051.1"/>
    </source>
</evidence>
<reference evidence="2" key="1">
    <citation type="submission" date="2017-12" db="EMBL/GenBank/DDBJ databases">
        <title>Pseudomonas sp. MS586 complete sequence.</title>
        <authorList>
            <person name="Lu S."/>
            <person name="Deng P."/>
        </authorList>
    </citation>
    <scope>NUCLEOTIDE SEQUENCE</scope>
    <source>
        <strain evidence="2">MS586</strain>
    </source>
</reference>
<gene>
    <name evidence="2" type="ORF">AWU82_06980</name>
</gene>
<proteinExistence type="predicted"/>
<evidence type="ECO:0000256" key="1">
    <source>
        <dbReference type="SAM" id="SignalP"/>
    </source>
</evidence>
<feature type="signal peptide" evidence="1">
    <location>
        <begin position="1"/>
        <end position="31"/>
    </location>
</feature>
<name>A0ABN4MLI3_9PSED</name>
<accession>A0ABN4MLI3</accession>
<sequence>MSGRHNKRSISGFGCALVVMLTLTTSTSARAEGCIGFGCLLNGGPLEFSMLTGIGLLFTTVGPFITTSDASSDGPSKHYTQALIDDAAAHLATEGEYESPILESEWRKYLKSYGHQPSKNEFARMVLATYG</sequence>
<organism evidence="2 3">
    <name type="scientific">Pseudomonas glycinae</name>
    <dbReference type="NCBI Taxonomy" id="1785145"/>
    <lineage>
        <taxon>Bacteria</taxon>
        <taxon>Pseudomonadati</taxon>
        <taxon>Pseudomonadota</taxon>
        <taxon>Gammaproteobacteria</taxon>
        <taxon>Pseudomonadales</taxon>
        <taxon>Pseudomonadaceae</taxon>
        <taxon>Pseudomonas</taxon>
    </lineage>
</organism>
<keyword evidence="1" id="KW-0732">Signal</keyword>
<dbReference type="Proteomes" id="UP000075187">
    <property type="component" value="Chromosome"/>
</dbReference>
<keyword evidence="3" id="KW-1185">Reference proteome</keyword>
<dbReference type="EMBL" id="CP014205">
    <property type="protein sequence ID" value="AMQ83051.1"/>
    <property type="molecule type" value="Genomic_DNA"/>
</dbReference>
<protein>
    <submittedName>
        <fullName evidence="2">Uncharacterized protein</fullName>
    </submittedName>
</protein>
<evidence type="ECO:0000313" key="3">
    <source>
        <dbReference type="Proteomes" id="UP000075187"/>
    </source>
</evidence>
<feature type="chain" id="PRO_5047360045" evidence="1">
    <location>
        <begin position="32"/>
        <end position="131"/>
    </location>
</feature>